<dbReference type="PANTHER" id="PTHR23514:SF3">
    <property type="entry name" value="BYPASS OF STOP CODON PROTEIN 6"/>
    <property type="match status" value="1"/>
</dbReference>
<dbReference type="InterPro" id="IPR020846">
    <property type="entry name" value="MFS_dom"/>
</dbReference>
<evidence type="ECO:0000256" key="2">
    <source>
        <dbReference type="ARBA" id="ARBA00008335"/>
    </source>
</evidence>
<evidence type="ECO:0000256" key="5">
    <source>
        <dbReference type="ARBA" id="ARBA00022989"/>
    </source>
</evidence>
<evidence type="ECO:0000313" key="10">
    <source>
        <dbReference type="EMBL" id="OAX42436.1"/>
    </source>
</evidence>
<accession>A0A1B7NC68</accession>
<dbReference type="InterPro" id="IPR051788">
    <property type="entry name" value="MFS_Transporter"/>
</dbReference>
<dbReference type="InParanoid" id="A0A1B7NC68"/>
<keyword evidence="5 8" id="KW-1133">Transmembrane helix</keyword>
<feature type="region of interest" description="Disordered" evidence="7">
    <location>
        <begin position="54"/>
        <end position="76"/>
    </location>
</feature>
<reference evidence="10 11" key="1">
    <citation type="submission" date="2016-06" db="EMBL/GenBank/DDBJ databases">
        <title>Comparative genomics of the ectomycorrhizal sister species Rhizopogon vinicolor and Rhizopogon vesiculosus (Basidiomycota: Boletales) reveals a divergence of the mating type B locus.</title>
        <authorList>
            <consortium name="DOE Joint Genome Institute"/>
            <person name="Mujic A.B."/>
            <person name="Kuo A."/>
            <person name="Tritt A."/>
            <person name="Lipzen A."/>
            <person name="Chen C."/>
            <person name="Johnson J."/>
            <person name="Sharma A."/>
            <person name="Barry K."/>
            <person name="Grigoriev I.V."/>
            <person name="Spatafora J.W."/>
        </authorList>
    </citation>
    <scope>NUCLEOTIDE SEQUENCE [LARGE SCALE GENOMIC DNA]</scope>
    <source>
        <strain evidence="10 11">AM-OR11-026</strain>
    </source>
</reference>
<keyword evidence="3" id="KW-0813">Transport</keyword>
<keyword evidence="6 8" id="KW-0472">Membrane</keyword>
<dbReference type="Pfam" id="PF07690">
    <property type="entry name" value="MFS_1"/>
    <property type="match status" value="1"/>
</dbReference>
<dbReference type="OrthoDB" id="413079at2759"/>
<feature type="transmembrane region" description="Helical" evidence="8">
    <location>
        <begin position="175"/>
        <end position="198"/>
    </location>
</feature>
<comment type="subcellular location">
    <subcellularLocation>
        <location evidence="1">Endomembrane system</location>
        <topology evidence="1">Multi-pass membrane protein</topology>
    </subcellularLocation>
</comment>
<evidence type="ECO:0000313" key="11">
    <source>
        <dbReference type="Proteomes" id="UP000092154"/>
    </source>
</evidence>
<evidence type="ECO:0000256" key="6">
    <source>
        <dbReference type="ARBA" id="ARBA00023136"/>
    </source>
</evidence>
<dbReference type="STRING" id="1314800.A0A1B7NC68"/>
<comment type="similarity">
    <text evidence="2">Belongs to the major facilitator superfamily.</text>
</comment>
<dbReference type="InterPro" id="IPR036259">
    <property type="entry name" value="MFS_trans_sf"/>
</dbReference>
<evidence type="ECO:0000259" key="9">
    <source>
        <dbReference type="PROSITE" id="PS50850"/>
    </source>
</evidence>
<proteinExistence type="inferred from homology"/>
<evidence type="ECO:0000256" key="1">
    <source>
        <dbReference type="ARBA" id="ARBA00004127"/>
    </source>
</evidence>
<dbReference type="GO" id="GO:0012505">
    <property type="term" value="C:endomembrane system"/>
    <property type="evidence" value="ECO:0007669"/>
    <property type="project" value="UniProtKB-SubCell"/>
</dbReference>
<dbReference type="Gene3D" id="1.20.1250.20">
    <property type="entry name" value="MFS general substrate transporter like domains"/>
    <property type="match status" value="1"/>
</dbReference>
<feature type="transmembrane region" description="Helical" evidence="8">
    <location>
        <begin position="374"/>
        <end position="394"/>
    </location>
</feature>
<keyword evidence="11" id="KW-1185">Reference proteome</keyword>
<dbReference type="PROSITE" id="PS50850">
    <property type="entry name" value="MFS"/>
    <property type="match status" value="1"/>
</dbReference>
<evidence type="ECO:0000256" key="3">
    <source>
        <dbReference type="ARBA" id="ARBA00022448"/>
    </source>
</evidence>
<evidence type="ECO:0000256" key="7">
    <source>
        <dbReference type="SAM" id="MobiDB-lite"/>
    </source>
</evidence>
<feature type="transmembrane region" description="Helical" evidence="8">
    <location>
        <begin position="151"/>
        <end position="169"/>
    </location>
</feature>
<dbReference type="GO" id="GO:0016020">
    <property type="term" value="C:membrane"/>
    <property type="evidence" value="ECO:0007669"/>
    <property type="project" value="TreeGrafter"/>
</dbReference>
<dbReference type="Proteomes" id="UP000092154">
    <property type="component" value="Unassembled WGS sequence"/>
</dbReference>
<feature type="transmembrane region" description="Helical" evidence="8">
    <location>
        <begin position="116"/>
        <end position="142"/>
    </location>
</feature>
<keyword evidence="4 8" id="KW-0812">Transmembrane</keyword>
<gene>
    <name evidence="10" type="ORF">K503DRAFT_847791</name>
</gene>
<feature type="transmembrane region" description="Helical" evidence="8">
    <location>
        <begin position="295"/>
        <end position="319"/>
    </location>
</feature>
<feature type="transmembrane region" description="Helical" evidence="8">
    <location>
        <begin position="237"/>
        <end position="257"/>
    </location>
</feature>
<feature type="transmembrane region" description="Helical" evidence="8">
    <location>
        <begin position="464"/>
        <end position="482"/>
    </location>
</feature>
<feature type="transmembrane region" description="Helical" evidence="8">
    <location>
        <begin position="400"/>
        <end position="417"/>
    </location>
</feature>
<dbReference type="SUPFAM" id="SSF103473">
    <property type="entry name" value="MFS general substrate transporter"/>
    <property type="match status" value="1"/>
</dbReference>
<dbReference type="AlphaFoldDB" id="A0A1B7NC68"/>
<name>A0A1B7NC68_9AGAM</name>
<evidence type="ECO:0000256" key="4">
    <source>
        <dbReference type="ARBA" id="ARBA00022692"/>
    </source>
</evidence>
<evidence type="ECO:0000256" key="8">
    <source>
        <dbReference type="SAM" id="Phobius"/>
    </source>
</evidence>
<dbReference type="GO" id="GO:0022857">
    <property type="term" value="F:transmembrane transporter activity"/>
    <property type="evidence" value="ECO:0007669"/>
    <property type="project" value="InterPro"/>
</dbReference>
<dbReference type="InterPro" id="IPR011701">
    <property type="entry name" value="MFS"/>
</dbReference>
<dbReference type="EMBL" id="KV448157">
    <property type="protein sequence ID" value="OAX42436.1"/>
    <property type="molecule type" value="Genomic_DNA"/>
</dbReference>
<organism evidence="10 11">
    <name type="scientific">Rhizopogon vinicolor AM-OR11-026</name>
    <dbReference type="NCBI Taxonomy" id="1314800"/>
    <lineage>
        <taxon>Eukaryota</taxon>
        <taxon>Fungi</taxon>
        <taxon>Dikarya</taxon>
        <taxon>Basidiomycota</taxon>
        <taxon>Agaricomycotina</taxon>
        <taxon>Agaricomycetes</taxon>
        <taxon>Agaricomycetidae</taxon>
        <taxon>Boletales</taxon>
        <taxon>Suillineae</taxon>
        <taxon>Rhizopogonaceae</taxon>
        <taxon>Rhizopogon</taxon>
    </lineage>
</organism>
<protein>
    <submittedName>
        <fullName evidence="10">MFS general substrate transporter</fullName>
    </submittedName>
</protein>
<dbReference type="PANTHER" id="PTHR23514">
    <property type="entry name" value="BYPASS OF STOP CODON PROTEIN 6"/>
    <property type="match status" value="1"/>
</dbReference>
<feature type="transmembrane region" description="Helical" evidence="8">
    <location>
        <begin position="429"/>
        <end position="452"/>
    </location>
</feature>
<feature type="domain" description="Major facilitator superfamily (MFS) profile" evidence="9">
    <location>
        <begin position="85"/>
        <end position="488"/>
    </location>
</feature>
<sequence length="490" mass="52500">MSLLPATTVSILAPDDAYPASAVSSTCYASPRPRCKLELTEGSVVDVIEVSPVTPEEKQNDDAEGLARSQPQLKTKTQKTREQIQLAALCWFVYLEGWNDGSNGPLLPRIQKVYGVGYAVVSLIFVFACVGFVTGAVSNVILAEKLGFGKVMVLGSLFQVVAYCIESSAPPYPAFIFAYFINGIGLALQNANAVGYVASLKENAELKMGLLMATYGAGALSSPLVATQFAQLPRWNFHYLTSLGIAITNTIALIIVFRLKRQGECLAEIGIVDADHSSSEHSHLRQIFANKDVHLLAAFILFYVGAEVSLGGWIVTYIIDARGGGPSSGYITTGFFSGMRQPSLIDVDLSLDYAGLMVGRLALLWVNEKIGERLVMFFYAGLAIGLELIVWLVPSLVGDAVAVSIIGVLLGPMYPIAMNHAGRVFPRWLLTGAIGWIAGVGQAGSALVPFMAGVIAQKFGINTLQPVLIGILGLMTVLWALVPHSSRRPD</sequence>
<feature type="transmembrane region" description="Helical" evidence="8">
    <location>
        <begin position="210"/>
        <end position="231"/>
    </location>
</feature>